<dbReference type="SUPFAM" id="SSF47473">
    <property type="entry name" value="EF-hand"/>
    <property type="match status" value="1"/>
</dbReference>
<dbReference type="InterPro" id="IPR002048">
    <property type="entry name" value="EF_hand_dom"/>
</dbReference>
<evidence type="ECO:0000313" key="3">
    <source>
        <dbReference type="EnsemblMetazoa" id="ACUA000926-PA"/>
    </source>
</evidence>
<proteinExistence type="predicted"/>
<evidence type="ECO:0000256" key="1">
    <source>
        <dbReference type="SAM" id="Phobius"/>
    </source>
</evidence>
<dbReference type="AlphaFoldDB" id="A0A182LSL9"/>
<dbReference type="VEuPathDB" id="VectorBase:ACUA000926"/>
<evidence type="ECO:0000313" key="4">
    <source>
        <dbReference type="Proteomes" id="UP000075883"/>
    </source>
</evidence>
<dbReference type="EnsemblMetazoa" id="ACUA000926-RA">
    <property type="protein sequence ID" value="ACUA000926-PA"/>
    <property type="gene ID" value="ACUA000926"/>
</dbReference>
<sequence>MYKMFFPSGNAEEFCDHVFRTFDMDKNGYIDFKSMQSVCLSKCNKNGYIVVNGSQNSLFKQRWYDLSSVFKGPFSPCRKLLALFAPLAYTKEMFLFLFSILAIKR</sequence>
<organism evidence="3 4">
    <name type="scientific">Anopheles culicifacies</name>
    <dbReference type="NCBI Taxonomy" id="139723"/>
    <lineage>
        <taxon>Eukaryota</taxon>
        <taxon>Metazoa</taxon>
        <taxon>Ecdysozoa</taxon>
        <taxon>Arthropoda</taxon>
        <taxon>Hexapoda</taxon>
        <taxon>Insecta</taxon>
        <taxon>Pterygota</taxon>
        <taxon>Neoptera</taxon>
        <taxon>Endopterygota</taxon>
        <taxon>Diptera</taxon>
        <taxon>Nematocera</taxon>
        <taxon>Culicoidea</taxon>
        <taxon>Culicidae</taxon>
        <taxon>Anophelinae</taxon>
        <taxon>Anopheles</taxon>
        <taxon>culicifacies species complex</taxon>
    </lineage>
</organism>
<accession>A0A182LSL9</accession>
<dbReference type="GO" id="GO:0005509">
    <property type="term" value="F:calcium ion binding"/>
    <property type="evidence" value="ECO:0007669"/>
    <property type="project" value="InterPro"/>
</dbReference>
<protein>
    <recommendedName>
        <fullName evidence="2">EF-hand domain-containing protein</fullName>
    </recommendedName>
</protein>
<feature type="domain" description="EF-hand" evidence="2">
    <location>
        <begin position="10"/>
        <end position="45"/>
    </location>
</feature>
<evidence type="ECO:0000259" key="2">
    <source>
        <dbReference type="PROSITE" id="PS50222"/>
    </source>
</evidence>
<keyword evidence="1" id="KW-1133">Transmembrane helix</keyword>
<keyword evidence="4" id="KW-1185">Reference proteome</keyword>
<dbReference type="PROSITE" id="PS50222">
    <property type="entry name" value="EF_HAND_2"/>
    <property type="match status" value="1"/>
</dbReference>
<feature type="transmembrane region" description="Helical" evidence="1">
    <location>
        <begin position="80"/>
        <end position="103"/>
    </location>
</feature>
<dbReference type="Gene3D" id="1.10.238.10">
    <property type="entry name" value="EF-hand"/>
    <property type="match status" value="1"/>
</dbReference>
<keyword evidence="1" id="KW-0812">Transmembrane</keyword>
<dbReference type="EMBL" id="AXCM01004626">
    <property type="status" value="NOT_ANNOTATED_CDS"/>
    <property type="molecule type" value="Genomic_DNA"/>
</dbReference>
<reference evidence="4" key="1">
    <citation type="submission" date="2013-09" db="EMBL/GenBank/DDBJ databases">
        <title>The Genome Sequence of Anopheles culicifacies species A.</title>
        <authorList>
            <consortium name="The Broad Institute Genomics Platform"/>
            <person name="Neafsey D.E."/>
            <person name="Besansky N."/>
            <person name="Howell P."/>
            <person name="Walton C."/>
            <person name="Young S.K."/>
            <person name="Zeng Q."/>
            <person name="Gargeya S."/>
            <person name="Fitzgerald M."/>
            <person name="Haas B."/>
            <person name="Abouelleil A."/>
            <person name="Allen A.W."/>
            <person name="Alvarado L."/>
            <person name="Arachchi H.M."/>
            <person name="Berlin A.M."/>
            <person name="Chapman S.B."/>
            <person name="Gainer-Dewar J."/>
            <person name="Goldberg J."/>
            <person name="Griggs A."/>
            <person name="Gujja S."/>
            <person name="Hansen M."/>
            <person name="Howarth C."/>
            <person name="Imamovic A."/>
            <person name="Ireland A."/>
            <person name="Larimer J."/>
            <person name="McCowan C."/>
            <person name="Murphy C."/>
            <person name="Pearson M."/>
            <person name="Poon T.W."/>
            <person name="Priest M."/>
            <person name="Roberts A."/>
            <person name="Saif S."/>
            <person name="Shea T."/>
            <person name="Sisk P."/>
            <person name="Sykes S."/>
            <person name="Wortman J."/>
            <person name="Nusbaum C."/>
            <person name="Birren B."/>
        </authorList>
    </citation>
    <scope>NUCLEOTIDE SEQUENCE [LARGE SCALE GENOMIC DNA]</scope>
    <source>
        <strain evidence="4">A-37</strain>
    </source>
</reference>
<name>A0A182LSL9_9DIPT</name>
<dbReference type="Proteomes" id="UP000075883">
    <property type="component" value="Unassembled WGS sequence"/>
</dbReference>
<dbReference type="InterPro" id="IPR011992">
    <property type="entry name" value="EF-hand-dom_pair"/>
</dbReference>
<dbReference type="STRING" id="139723.A0A182LSL9"/>
<keyword evidence="1" id="KW-0472">Membrane</keyword>
<reference evidence="3" key="2">
    <citation type="submission" date="2020-05" db="UniProtKB">
        <authorList>
            <consortium name="EnsemblMetazoa"/>
        </authorList>
    </citation>
    <scope>IDENTIFICATION</scope>
    <source>
        <strain evidence="3">A-37</strain>
    </source>
</reference>